<organism evidence="2 3">
    <name type="scientific">Gigaspora rosea</name>
    <dbReference type="NCBI Taxonomy" id="44941"/>
    <lineage>
        <taxon>Eukaryota</taxon>
        <taxon>Fungi</taxon>
        <taxon>Fungi incertae sedis</taxon>
        <taxon>Mucoromycota</taxon>
        <taxon>Glomeromycotina</taxon>
        <taxon>Glomeromycetes</taxon>
        <taxon>Diversisporales</taxon>
        <taxon>Gigasporaceae</taxon>
        <taxon>Gigaspora</taxon>
    </lineage>
</organism>
<proteinExistence type="predicted"/>
<name>A0A397TQ02_9GLOM</name>
<feature type="transmembrane region" description="Helical" evidence="1">
    <location>
        <begin position="87"/>
        <end position="107"/>
    </location>
</feature>
<dbReference type="AlphaFoldDB" id="A0A397TQ02"/>
<reference evidence="2 3" key="1">
    <citation type="submission" date="2018-06" db="EMBL/GenBank/DDBJ databases">
        <title>Comparative genomics reveals the genomic features of Rhizophagus irregularis, R. cerebriforme, R. diaphanum and Gigaspora rosea, and their symbiotic lifestyle signature.</title>
        <authorList>
            <person name="Morin E."/>
            <person name="San Clemente H."/>
            <person name="Chen E.C.H."/>
            <person name="De La Providencia I."/>
            <person name="Hainaut M."/>
            <person name="Kuo A."/>
            <person name="Kohler A."/>
            <person name="Murat C."/>
            <person name="Tang N."/>
            <person name="Roy S."/>
            <person name="Loubradou J."/>
            <person name="Henrissat B."/>
            <person name="Grigoriev I.V."/>
            <person name="Corradi N."/>
            <person name="Roux C."/>
            <person name="Martin F.M."/>
        </authorList>
    </citation>
    <scope>NUCLEOTIDE SEQUENCE [LARGE SCALE GENOMIC DNA]</scope>
    <source>
        <strain evidence="2 3">DAOM 194757</strain>
    </source>
</reference>
<dbReference type="Proteomes" id="UP000266673">
    <property type="component" value="Unassembled WGS sequence"/>
</dbReference>
<comment type="caution">
    <text evidence="2">The sequence shown here is derived from an EMBL/GenBank/DDBJ whole genome shotgun (WGS) entry which is preliminary data.</text>
</comment>
<keyword evidence="1" id="KW-0472">Membrane</keyword>
<dbReference type="InterPro" id="IPR011009">
    <property type="entry name" value="Kinase-like_dom_sf"/>
</dbReference>
<dbReference type="OrthoDB" id="4062651at2759"/>
<sequence length="247" mass="28042">MAYNAGVSDSWAYIVQKFEQVQALTETKGCYGRSLWVPNVQGPIIADLLINNSNEYLIIEQIFLLPLLHNLYVTIASQIVDIAIPEVAIIVIAIAVAVTITLFLEFYCSTNERTKDNFNIDDDVKKLLVEKEYLLSWIPFKKLYNSIKIEQDGFATMFLAMLVDKSANYQSSIAFKLLHGSRSCDEGFIQELKTCCNIGSKHPVFLKCYRISKDESSEDYILVLEYIAIGSLRQNLCSVLQINWIVN</sequence>
<accession>A0A397TQ02</accession>
<evidence type="ECO:0000313" key="3">
    <source>
        <dbReference type="Proteomes" id="UP000266673"/>
    </source>
</evidence>
<keyword evidence="1" id="KW-0812">Transmembrane</keyword>
<keyword evidence="3" id="KW-1185">Reference proteome</keyword>
<keyword evidence="1" id="KW-1133">Transmembrane helix</keyword>
<evidence type="ECO:0008006" key="4">
    <source>
        <dbReference type="Google" id="ProtNLM"/>
    </source>
</evidence>
<dbReference type="Gene3D" id="1.10.510.10">
    <property type="entry name" value="Transferase(Phosphotransferase) domain 1"/>
    <property type="match status" value="1"/>
</dbReference>
<dbReference type="EMBL" id="QKWP01004657">
    <property type="protein sequence ID" value="RIB00265.1"/>
    <property type="molecule type" value="Genomic_DNA"/>
</dbReference>
<evidence type="ECO:0000256" key="1">
    <source>
        <dbReference type="SAM" id="Phobius"/>
    </source>
</evidence>
<dbReference type="SUPFAM" id="SSF56112">
    <property type="entry name" value="Protein kinase-like (PK-like)"/>
    <property type="match status" value="1"/>
</dbReference>
<gene>
    <name evidence="2" type="ORF">C2G38_2234928</name>
</gene>
<evidence type="ECO:0000313" key="2">
    <source>
        <dbReference type="EMBL" id="RIB00265.1"/>
    </source>
</evidence>
<protein>
    <recommendedName>
        <fullName evidence="4">Protein kinase domain-containing protein</fullName>
    </recommendedName>
</protein>